<keyword evidence="2" id="KW-1185">Reference proteome</keyword>
<name>A0A8D2KMV9_UROPR</name>
<dbReference type="Proteomes" id="UP000694417">
    <property type="component" value="Unplaced"/>
</dbReference>
<dbReference type="AlphaFoldDB" id="A0A8D2KMV9"/>
<evidence type="ECO:0000313" key="2">
    <source>
        <dbReference type="Proteomes" id="UP000694417"/>
    </source>
</evidence>
<organism evidence="1 2">
    <name type="scientific">Urocitellus parryii</name>
    <name type="common">Arctic ground squirrel</name>
    <name type="synonym">Spermophilus parryii</name>
    <dbReference type="NCBI Taxonomy" id="9999"/>
    <lineage>
        <taxon>Eukaryota</taxon>
        <taxon>Metazoa</taxon>
        <taxon>Chordata</taxon>
        <taxon>Craniata</taxon>
        <taxon>Vertebrata</taxon>
        <taxon>Euteleostomi</taxon>
        <taxon>Mammalia</taxon>
        <taxon>Eutheria</taxon>
        <taxon>Euarchontoglires</taxon>
        <taxon>Glires</taxon>
        <taxon>Rodentia</taxon>
        <taxon>Sciuromorpha</taxon>
        <taxon>Sciuridae</taxon>
        <taxon>Xerinae</taxon>
        <taxon>Marmotini</taxon>
        <taxon>Urocitellus</taxon>
    </lineage>
</organism>
<accession>A0A8D2KMV9</accession>
<sequence>ILVCRVSQHIFHLPGTQPHPDGSAVQNRPVLRVPAGASVPSTTGSYFCRQELSAAGRVSAPAFYVLSAGSLFY</sequence>
<dbReference type="Ensembl" id="ENSUPAT00010028221.1">
    <property type="protein sequence ID" value="ENSUPAP00010024804.1"/>
    <property type="gene ID" value="ENSUPAG00010019657.1"/>
</dbReference>
<protein>
    <submittedName>
        <fullName evidence="1">Uncharacterized protein</fullName>
    </submittedName>
</protein>
<reference evidence="1" key="2">
    <citation type="submission" date="2025-09" db="UniProtKB">
        <authorList>
            <consortium name="Ensembl"/>
        </authorList>
    </citation>
    <scope>IDENTIFICATION</scope>
</reference>
<reference evidence="1" key="1">
    <citation type="submission" date="2025-08" db="UniProtKB">
        <authorList>
            <consortium name="Ensembl"/>
        </authorList>
    </citation>
    <scope>IDENTIFICATION</scope>
</reference>
<dbReference type="GeneTree" id="ENSGT00960000192246"/>
<proteinExistence type="predicted"/>
<evidence type="ECO:0000313" key="1">
    <source>
        <dbReference type="Ensembl" id="ENSUPAP00010024804.1"/>
    </source>
</evidence>